<keyword evidence="3" id="KW-1185">Reference proteome</keyword>
<evidence type="ECO:0000313" key="3">
    <source>
        <dbReference type="Proteomes" id="UP000037822"/>
    </source>
</evidence>
<accession>A0A0N0MAA4</accession>
<evidence type="ECO:0000259" key="1">
    <source>
        <dbReference type="Pfam" id="PF15611"/>
    </source>
</evidence>
<sequence length="356" mass="39871">MPAALADFLLGELSVSTRKTLLGALCDGYLTGWRQEDLLTRKLAGIIQARSSWLPSRWQAMFMAVPEALDLEEGPKRFGQRLAAEPDPYRASLASGIAAPHDVGFMAAVHSAWLAAIPSPESEVSARRVLAWITPRDAPQLESDRGASAVQRLLMPWQSKMAPADLRSVLLPALTTAYGDPRRDRPEFWTLVSDDARRVIFRWLAGRSMEAFIDVVSRAEAAGAYSAQWASRRRFWMGLYEKGRIDEAWVALTRDAQAIAASLFQQTKDPAYESYGKQEGARKKTCLLVMRIGNLIVVEGSHDFRVHVFRTEDTAAPRLYASGYDAESFLLPVGHHDARMHDTAGNWMRWVERKIR</sequence>
<dbReference type="AlphaFoldDB" id="A0A0N0MAA4"/>
<proteinExistence type="predicted"/>
<dbReference type="EMBL" id="LGSZ01000050">
    <property type="protein sequence ID" value="KPH79414.1"/>
    <property type="molecule type" value="Genomic_DNA"/>
</dbReference>
<dbReference type="RefSeq" id="WP_054210686.1">
    <property type="nucleotide sequence ID" value="NZ_LGSZ01000050.1"/>
</dbReference>
<protein>
    <recommendedName>
        <fullName evidence="1">Zorya protein ZorC EH domain-containing protein</fullName>
    </recommendedName>
</protein>
<reference evidence="2 3" key="1">
    <citation type="submission" date="2015-07" db="EMBL/GenBank/DDBJ databases">
        <title>Whole genome sequencing of Bosea vaviloviae isolated from cave pool.</title>
        <authorList>
            <person name="Tan N.E.H."/>
            <person name="Lee Y.P."/>
            <person name="Gan H.M."/>
            <person name="Barton H."/>
            <person name="Savka M.A."/>
        </authorList>
    </citation>
    <scope>NUCLEOTIDE SEQUENCE [LARGE SCALE GENOMIC DNA]</scope>
    <source>
        <strain evidence="2 3">SD260</strain>
    </source>
</reference>
<gene>
    <name evidence="2" type="ORF">AE618_19270</name>
</gene>
<dbReference type="PATRIC" id="fig|1526658.3.peg.1484"/>
<dbReference type="Proteomes" id="UP000037822">
    <property type="component" value="Unassembled WGS sequence"/>
</dbReference>
<dbReference type="Pfam" id="PF15611">
    <property type="entry name" value="EH_Signature"/>
    <property type="match status" value="1"/>
</dbReference>
<name>A0A0N0MAA4_9HYPH</name>
<dbReference type="InterPro" id="IPR028943">
    <property type="entry name" value="ZorC_EH_Signature_dom"/>
</dbReference>
<dbReference type="OrthoDB" id="3035290at2"/>
<evidence type="ECO:0000313" key="2">
    <source>
        <dbReference type="EMBL" id="KPH79414.1"/>
    </source>
</evidence>
<feature type="domain" description="Zorya protein ZorC EH" evidence="1">
    <location>
        <begin position="12"/>
        <end position="351"/>
    </location>
</feature>
<organism evidence="2 3">
    <name type="scientific">Bosea vaviloviae</name>
    <dbReference type="NCBI Taxonomy" id="1526658"/>
    <lineage>
        <taxon>Bacteria</taxon>
        <taxon>Pseudomonadati</taxon>
        <taxon>Pseudomonadota</taxon>
        <taxon>Alphaproteobacteria</taxon>
        <taxon>Hyphomicrobiales</taxon>
        <taxon>Boseaceae</taxon>
        <taxon>Bosea</taxon>
    </lineage>
</organism>
<comment type="caution">
    <text evidence="2">The sequence shown here is derived from an EMBL/GenBank/DDBJ whole genome shotgun (WGS) entry which is preliminary data.</text>
</comment>